<feature type="non-terminal residue" evidence="1">
    <location>
        <position position="1"/>
    </location>
</feature>
<organism evidence="1 2">
    <name type="scientific">Microctonus aethiopoides</name>
    <dbReference type="NCBI Taxonomy" id="144406"/>
    <lineage>
        <taxon>Eukaryota</taxon>
        <taxon>Metazoa</taxon>
        <taxon>Ecdysozoa</taxon>
        <taxon>Arthropoda</taxon>
        <taxon>Hexapoda</taxon>
        <taxon>Insecta</taxon>
        <taxon>Pterygota</taxon>
        <taxon>Neoptera</taxon>
        <taxon>Endopterygota</taxon>
        <taxon>Hymenoptera</taxon>
        <taxon>Apocrita</taxon>
        <taxon>Ichneumonoidea</taxon>
        <taxon>Braconidae</taxon>
        <taxon>Euphorinae</taxon>
        <taxon>Microctonus</taxon>
    </lineage>
</organism>
<reference evidence="1" key="1">
    <citation type="journal article" date="2023" name="bioRxiv">
        <title>Scaffold-level genome assemblies of two parasitoid biocontrol wasps reveal the parthenogenesis mechanism and an associated novel virus.</title>
        <authorList>
            <person name="Inwood S."/>
            <person name="Skelly J."/>
            <person name="Guhlin J."/>
            <person name="Harrop T."/>
            <person name="Goldson S."/>
            <person name="Dearden P."/>
        </authorList>
    </citation>
    <scope>NUCLEOTIDE SEQUENCE</scope>
    <source>
        <strain evidence="1">Irish</strain>
        <tissue evidence="1">Whole body</tissue>
    </source>
</reference>
<proteinExistence type="predicted"/>
<gene>
    <name evidence="1" type="ORF">PV328_006171</name>
</gene>
<accession>A0AA39FNZ6</accession>
<reference evidence="1" key="2">
    <citation type="submission" date="2023-03" db="EMBL/GenBank/DDBJ databases">
        <authorList>
            <person name="Inwood S.N."/>
            <person name="Skelly J.G."/>
            <person name="Guhlin J."/>
            <person name="Harrop T.W.R."/>
            <person name="Goldson S.G."/>
            <person name="Dearden P.K."/>
        </authorList>
    </citation>
    <scope>NUCLEOTIDE SEQUENCE</scope>
    <source>
        <strain evidence="1">Irish</strain>
        <tissue evidence="1">Whole body</tissue>
    </source>
</reference>
<protein>
    <submittedName>
        <fullName evidence="1">Uncharacterized protein</fullName>
    </submittedName>
</protein>
<dbReference type="AlphaFoldDB" id="A0AA39FNZ6"/>
<name>A0AA39FNZ6_9HYME</name>
<keyword evidence="2" id="KW-1185">Reference proteome</keyword>
<comment type="caution">
    <text evidence="1">The sequence shown here is derived from an EMBL/GenBank/DDBJ whole genome shotgun (WGS) entry which is preliminary data.</text>
</comment>
<dbReference type="Proteomes" id="UP001168990">
    <property type="component" value="Unassembled WGS sequence"/>
</dbReference>
<dbReference type="EMBL" id="JAQQBS010000002">
    <property type="protein sequence ID" value="KAK0172906.1"/>
    <property type="molecule type" value="Genomic_DNA"/>
</dbReference>
<sequence length="69" mass="7713">MSKGNNDNEPKCRMRSINNIGRGGVQAVHVCACFIIRNHGTKHLGCAPESVEKYEPSKYRGNNLKDIVR</sequence>
<evidence type="ECO:0000313" key="2">
    <source>
        <dbReference type="Proteomes" id="UP001168990"/>
    </source>
</evidence>
<evidence type="ECO:0000313" key="1">
    <source>
        <dbReference type="EMBL" id="KAK0172906.1"/>
    </source>
</evidence>